<evidence type="ECO:0000313" key="2">
    <source>
        <dbReference type="Proteomes" id="UP000515125"/>
    </source>
</evidence>
<reference evidence="3" key="1">
    <citation type="submission" date="2025-08" db="UniProtKB">
        <authorList>
            <consortium name="RefSeq"/>
        </authorList>
    </citation>
    <scope>IDENTIFICATION</scope>
</reference>
<evidence type="ECO:0000256" key="1">
    <source>
        <dbReference type="SAM" id="MobiDB-lite"/>
    </source>
</evidence>
<organism evidence="2 3">
    <name type="scientific">Cyclospora cayetanensis</name>
    <dbReference type="NCBI Taxonomy" id="88456"/>
    <lineage>
        <taxon>Eukaryota</taxon>
        <taxon>Sar</taxon>
        <taxon>Alveolata</taxon>
        <taxon>Apicomplexa</taxon>
        <taxon>Conoidasida</taxon>
        <taxon>Coccidia</taxon>
        <taxon>Eucoccidiorida</taxon>
        <taxon>Eimeriorina</taxon>
        <taxon>Eimeriidae</taxon>
        <taxon>Cyclospora</taxon>
    </lineage>
</organism>
<feature type="compositionally biased region" description="Basic residues" evidence="1">
    <location>
        <begin position="171"/>
        <end position="186"/>
    </location>
</feature>
<dbReference type="AlphaFoldDB" id="A0A6P6RQV1"/>
<dbReference type="Proteomes" id="UP000515125">
    <property type="component" value="Unplaced"/>
</dbReference>
<gene>
    <name evidence="3" type="primary">LOC113146534</name>
</gene>
<dbReference type="OrthoDB" id="349553at2759"/>
<accession>A0A6P6RQV1</accession>
<feature type="compositionally biased region" description="Low complexity" evidence="1">
    <location>
        <begin position="83"/>
        <end position="92"/>
    </location>
</feature>
<keyword evidence="2" id="KW-1185">Reference proteome</keyword>
<name>A0A6P6RQV1_9EIME</name>
<proteinExistence type="predicted"/>
<feature type="region of interest" description="Disordered" evidence="1">
    <location>
        <begin position="72"/>
        <end position="105"/>
    </location>
</feature>
<sequence length="541" mass="57974">MIDFCQQMQTQQDAPLGEKFVLQKAECASAACYIPVHAGENSNAIAAVSETGEITRFAQSVRLPCWDVSAPSPVEAATEQHTDSSSNSSDQSVPQPAFSGRAAKEEQPEARSVFFHANTASDEAAVAAAAAPGVQACVSLQKLVAAAEGDVVASLLQAAVAAAAAASSAARRGRGRMVRSPRRRGRAAATTAVKDAHRRRHRISPHAATTGRVLRNAQSALRQQQGLNSESSTYRSAVLALLVTQWRDVRLLRGLCGGVYVELQQEHWRALLLLHMQQRQQEQQHNQQQQQQQRKALPHYQRFLQLPPGVCSNPQERQELVPTACGTHTPELRPAALQQLLRRLKMLQRMQRRRALTEGATPCSGRNFRGDCCEEWNWEVLTLHPLAPSTSIGTSDIHRSACRGAQSIQENSQHFEQAAHASDAAARVEEGAKCSLLQRGSLARNPHSGSGSSSFPFCSTRGDSCPQNEGLDARFRALSVESSGNGERLAPGAPTAAALAAPAYAAEGAADVAPAKSDDGNGSGSSSRPFGVSGEARLHYA</sequence>
<feature type="region of interest" description="Disordered" evidence="1">
    <location>
        <begin position="170"/>
        <end position="200"/>
    </location>
</feature>
<feature type="compositionally biased region" description="Low complexity" evidence="1">
    <location>
        <begin position="503"/>
        <end position="515"/>
    </location>
</feature>
<protein>
    <submittedName>
        <fullName evidence="3">Uncharacterized protein LOC113146534</fullName>
    </submittedName>
</protein>
<evidence type="ECO:0000313" key="3">
    <source>
        <dbReference type="RefSeq" id="XP_026189922.1"/>
    </source>
</evidence>
<dbReference type="RefSeq" id="XP_026189922.1">
    <property type="nucleotide sequence ID" value="XM_026334137.1"/>
</dbReference>
<feature type="region of interest" description="Disordered" evidence="1">
    <location>
        <begin position="503"/>
        <end position="541"/>
    </location>
</feature>
<dbReference type="GeneID" id="113146534"/>